<sequence length="309" mass="34781">MAEFYQISEADPAASEWTVEATVGPLSSDLAINSWGVGHAVLPRERRIRLHANDPRHLAITARKTVRETLIDYCEQRRYIMLHASVVVDGHRVIVIVGDKGSGKTTLGVKSVLSHGMRYLSNDHLIVYSDLSSPRERLTLTSLPTPIPLKIGTYLDLEQSLPRPWDDESLDIDAYRSVDREELYGIDRRVLYTFAGLGQQNPIEVDLGDSGSGPSVLVVLASYTNGSTRWALVDDPVSALMPHVRTDWMFDPNLNQRYLPRHQRDVHEYEADAHRLVRGLAERARVVEWRHRGDPSEMLEAAGLEVSRS</sequence>
<organism evidence="1 2">
    <name type="scientific">Nocardia vulneris</name>
    <dbReference type="NCBI Taxonomy" id="1141657"/>
    <lineage>
        <taxon>Bacteria</taxon>
        <taxon>Bacillati</taxon>
        <taxon>Actinomycetota</taxon>
        <taxon>Actinomycetes</taxon>
        <taxon>Mycobacteriales</taxon>
        <taxon>Nocardiaceae</taxon>
        <taxon>Nocardia</taxon>
    </lineage>
</organism>
<comment type="caution">
    <text evidence="1">The sequence shown here is derived from an EMBL/GenBank/DDBJ whole genome shotgun (WGS) entry which is preliminary data.</text>
</comment>
<dbReference type="SUPFAM" id="SSF53795">
    <property type="entry name" value="PEP carboxykinase-like"/>
    <property type="match status" value="1"/>
</dbReference>
<dbReference type="Proteomes" id="UP000031364">
    <property type="component" value="Unassembled WGS sequence"/>
</dbReference>
<reference evidence="1 2" key="1">
    <citation type="journal article" date="2014" name="Int. J. Syst. Evol. Microbiol.">
        <title>Nocardia vulneris sp. nov., isolated from wounds of human patients in North America.</title>
        <authorList>
            <person name="Lasker B.A."/>
            <person name="Bell M."/>
            <person name="Klenk H.P."/>
            <person name="Sproer C."/>
            <person name="Schumann C."/>
            <person name="Schumann P."/>
            <person name="Brown J.M."/>
        </authorList>
    </citation>
    <scope>NUCLEOTIDE SEQUENCE [LARGE SCALE GENOMIC DNA]</scope>
    <source>
        <strain evidence="1 2">W9851</strain>
    </source>
</reference>
<keyword evidence="2" id="KW-1185">Reference proteome</keyword>
<accession>A0ABR4Z7S8</accession>
<protein>
    <submittedName>
        <fullName evidence="1">Uncharacterized protein</fullName>
    </submittedName>
</protein>
<evidence type="ECO:0000313" key="1">
    <source>
        <dbReference type="EMBL" id="KIA61112.1"/>
    </source>
</evidence>
<gene>
    <name evidence="1" type="ORF">FG87_32785</name>
</gene>
<dbReference type="InterPro" id="IPR027417">
    <property type="entry name" value="P-loop_NTPase"/>
</dbReference>
<evidence type="ECO:0000313" key="2">
    <source>
        <dbReference type="Proteomes" id="UP000031364"/>
    </source>
</evidence>
<proteinExistence type="predicted"/>
<dbReference type="Gene3D" id="3.40.50.300">
    <property type="entry name" value="P-loop containing nucleotide triphosphate hydrolases"/>
    <property type="match status" value="1"/>
</dbReference>
<dbReference type="EMBL" id="JNFP01000051">
    <property type="protein sequence ID" value="KIA61112.1"/>
    <property type="molecule type" value="Genomic_DNA"/>
</dbReference>
<name>A0ABR4Z7S8_9NOCA</name>